<evidence type="ECO:0000256" key="2">
    <source>
        <dbReference type="ARBA" id="ARBA00022679"/>
    </source>
</evidence>
<evidence type="ECO:0000256" key="7">
    <source>
        <dbReference type="ARBA" id="ARBA00023160"/>
    </source>
</evidence>
<comment type="subcellular location">
    <subcellularLocation>
        <location evidence="10">Cytoplasm</location>
    </subcellularLocation>
</comment>
<comment type="function">
    <text evidence="9">Transfers the 4'-phosphopantetheine moiety from coenzyme A to the 'Ser-36' of acyl-carrier-protein.</text>
</comment>
<dbReference type="InterPro" id="IPR037143">
    <property type="entry name" value="4-PPantetheinyl_Trfase_dom_sf"/>
</dbReference>
<comment type="catalytic activity">
    <reaction evidence="8 10">
        <text>apo-[ACP] + CoA = holo-[ACP] + adenosine 3',5'-bisphosphate + H(+)</text>
        <dbReference type="Rhea" id="RHEA:12068"/>
        <dbReference type="Rhea" id="RHEA-COMP:9685"/>
        <dbReference type="Rhea" id="RHEA-COMP:9690"/>
        <dbReference type="ChEBI" id="CHEBI:15378"/>
        <dbReference type="ChEBI" id="CHEBI:29999"/>
        <dbReference type="ChEBI" id="CHEBI:57287"/>
        <dbReference type="ChEBI" id="CHEBI:58343"/>
        <dbReference type="ChEBI" id="CHEBI:64479"/>
        <dbReference type="EC" id="2.7.8.7"/>
    </reaction>
</comment>
<dbReference type="GO" id="GO:0006633">
    <property type="term" value="P:fatty acid biosynthetic process"/>
    <property type="evidence" value="ECO:0007669"/>
    <property type="project" value="UniProtKB-UniRule"/>
</dbReference>
<dbReference type="FunFam" id="3.90.470.20:FF:000001">
    <property type="entry name" value="Holo-[acyl-carrier-protein] synthase"/>
    <property type="match status" value="1"/>
</dbReference>
<dbReference type="Gene3D" id="3.90.470.20">
    <property type="entry name" value="4'-phosphopantetheinyl transferase domain"/>
    <property type="match status" value="1"/>
</dbReference>
<comment type="similarity">
    <text evidence="10">Belongs to the P-Pant transferase superfamily. AcpS family.</text>
</comment>
<dbReference type="SUPFAM" id="SSF56214">
    <property type="entry name" value="4'-phosphopantetheinyl transferase"/>
    <property type="match status" value="1"/>
</dbReference>
<comment type="function">
    <text evidence="10">Transfers the 4'-phosphopantetheine moiety from coenzyme A to a Ser of acyl-carrier-protein.</text>
</comment>
<name>A0A4R1J977_9GAMM</name>
<evidence type="ECO:0000256" key="9">
    <source>
        <dbReference type="ARBA" id="ARBA00054726"/>
    </source>
</evidence>
<accession>A0A4R1J977</accession>
<keyword evidence="4 10" id="KW-0276">Fatty acid metabolism</keyword>
<dbReference type="OrthoDB" id="517356at2"/>
<dbReference type="EMBL" id="SMGD01000015">
    <property type="protein sequence ID" value="TCK47152.1"/>
    <property type="molecule type" value="Genomic_DNA"/>
</dbReference>
<dbReference type="InterPro" id="IPR004568">
    <property type="entry name" value="Ppantetheine-prot_Trfase_dom"/>
</dbReference>
<keyword evidence="2 10" id="KW-0808">Transferase</keyword>
<dbReference type="NCBIfam" id="TIGR00556">
    <property type="entry name" value="pantethn_trn"/>
    <property type="match status" value="1"/>
</dbReference>
<comment type="cofactor">
    <cofactor evidence="10">
        <name>Mg(2+)</name>
        <dbReference type="ChEBI" id="CHEBI:18420"/>
    </cofactor>
</comment>
<gene>
    <name evidence="10" type="primary">acpS</name>
    <name evidence="12" type="ORF">EV690_2851</name>
</gene>
<keyword evidence="10" id="KW-0963">Cytoplasm</keyword>
<keyword evidence="3 10" id="KW-0479">Metal-binding</keyword>
<evidence type="ECO:0000256" key="5">
    <source>
        <dbReference type="ARBA" id="ARBA00022842"/>
    </source>
</evidence>
<sequence>MAIVGLGSDIVQIDRLNETLQPRLAKRILTESEYTQWLESSRPGAFLAKRFAAKEAAAKALGTGIAKGVSFQDFIVENDALGKPHLNVQGRAEQLSVALGVSRWFLSISDERDYAMAVVLCES</sequence>
<keyword evidence="7 10" id="KW-0275">Fatty acid biosynthesis</keyword>
<keyword evidence="5 10" id="KW-0460">Magnesium</keyword>
<dbReference type="RefSeq" id="WP_131913614.1">
    <property type="nucleotide sequence ID" value="NZ_OU594967.1"/>
</dbReference>
<evidence type="ECO:0000313" key="13">
    <source>
        <dbReference type="Proteomes" id="UP000295565"/>
    </source>
</evidence>
<keyword evidence="6 10" id="KW-0443">Lipid metabolism</keyword>
<comment type="caution">
    <text evidence="12">The sequence shown here is derived from an EMBL/GenBank/DDBJ whole genome shotgun (WGS) entry which is preliminary data.</text>
</comment>
<dbReference type="NCBIfam" id="TIGR00516">
    <property type="entry name" value="acpS"/>
    <property type="match status" value="1"/>
</dbReference>
<keyword evidence="1 10" id="KW-0444">Lipid biosynthesis</keyword>
<dbReference type="GO" id="GO:0005737">
    <property type="term" value="C:cytoplasm"/>
    <property type="evidence" value="ECO:0007669"/>
    <property type="project" value="UniProtKB-SubCell"/>
</dbReference>
<evidence type="ECO:0000256" key="3">
    <source>
        <dbReference type="ARBA" id="ARBA00022723"/>
    </source>
</evidence>
<dbReference type="GO" id="GO:0008897">
    <property type="term" value="F:holo-[acyl-carrier-protein] synthase activity"/>
    <property type="evidence" value="ECO:0007669"/>
    <property type="project" value="UniProtKB-UniRule"/>
</dbReference>
<reference evidence="12 13" key="1">
    <citation type="submission" date="2019-03" db="EMBL/GenBank/DDBJ databases">
        <title>Genomic Encyclopedia of Type Strains, Phase IV (KMG-IV): sequencing the most valuable type-strain genomes for metagenomic binning, comparative biology and taxonomic classification.</title>
        <authorList>
            <person name="Goeker M."/>
        </authorList>
    </citation>
    <scope>NUCLEOTIDE SEQUENCE [LARGE SCALE GENOMIC DNA]</scope>
    <source>
        <strain evidence="12 13">DSM 18577</strain>
    </source>
</reference>
<evidence type="ECO:0000256" key="6">
    <source>
        <dbReference type="ARBA" id="ARBA00023098"/>
    </source>
</evidence>
<protein>
    <recommendedName>
        <fullName evidence="10">Holo-[acyl-carrier-protein] synthase</fullName>
        <shortName evidence="10">Holo-ACP synthase</shortName>
        <ecNumber evidence="10">2.7.8.7</ecNumber>
    </recommendedName>
    <alternativeName>
        <fullName evidence="10">4'-phosphopantetheinyl transferase AcpS</fullName>
    </alternativeName>
</protein>
<dbReference type="Proteomes" id="UP000295565">
    <property type="component" value="Unassembled WGS sequence"/>
</dbReference>
<evidence type="ECO:0000259" key="11">
    <source>
        <dbReference type="Pfam" id="PF01648"/>
    </source>
</evidence>
<feature type="domain" description="4'-phosphopantetheinyl transferase" evidence="11">
    <location>
        <begin position="5"/>
        <end position="119"/>
    </location>
</feature>
<feature type="binding site" evidence="10">
    <location>
        <position position="55"/>
    </location>
    <ligand>
        <name>Mg(2+)</name>
        <dbReference type="ChEBI" id="CHEBI:18420"/>
    </ligand>
</feature>
<dbReference type="AlphaFoldDB" id="A0A4R1J977"/>
<keyword evidence="13" id="KW-1185">Reference proteome</keyword>
<dbReference type="Pfam" id="PF01648">
    <property type="entry name" value="ACPS"/>
    <property type="match status" value="1"/>
</dbReference>
<dbReference type="EC" id="2.7.8.7" evidence="10"/>
<evidence type="ECO:0000256" key="8">
    <source>
        <dbReference type="ARBA" id="ARBA00050875"/>
    </source>
</evidence>
<evidence type="ECO:0000256" key="10">
    <source>
        <dbReference type="HAMAP-Rule" id="MF_00101"/>
    </source>
</evidence>
<dbReference type="HAMAP" id="MF_00101">
    <property type="entry name" value="AcpS"/>
    <property type="match status" value="1"/>
</dbReference>
<dbReference type="InterPro" id="IPR002582">
    <property type="entry name" value="ACPS"/>
</dbReference>
<dbReference type="GO" id="GO:0000287">
    <property type="term" value="F:magnesium ion binding"/>
    <property type="evidence" value="ECO:0007669"/>
    <property type="project" value="UniProtKB-UniRule"/>
</dbReference>
<evidence type="ECO:0000313" key="12">
    <source>
        <dbReference type="EMBL" id="TCK47152.1"/>
    </source>
</evidence>
<feature type="binding site" evidence="10">
    <location>
        <position position="9"/>
    </location>
    <ligand>
        <name>Mg(2+)</name>
        <dbReference type="ChEBI" id="CHEBI:18420"/>
    </ligand>
</feature>
<evidence type="ECO:0000256" key="1">
    <source>
        <dbReference type="ARBA" id="ARBA00022516"/>
    </source>
</evidence>
<proteinExistence type="inferred from homology"/>
<organism evidence="12 13">
    <name type="scientific">Celerinatantimonas diazotrophica</name>
    <dbReference type="NCBI Taxonomy" id="412034"/>
    <lineage>
        <taxon>Bacteria</taxon>
        <taxon>Pseudomonadati</taxon>
        <taxon>Pseudomonadota</taxon>
        <taxon>Gammaproteobacteria</taxon>
        <taxon>Celerinatantimonadaceae</taxon>
        <taxon>Celerinatantimonas</taxon>
    </lineage>
</organism>
<dbReference type="InterPro" id="IPR008278">
    <property type="entry name" value="4-PPantetheinyl_Trfase_dom"/>
</dbReference>
<evidence type="ECO:0000256" key="4">
    <source>
        <dbReference type="ARBA" id="ARBA00022832"/>
    </source>
</evidence>